<dbReference type="EMBL" id="KQ435824">
    <property type="protein sequence ID" value="KOX72135.1"/>
    <property type="molecule type" value="Genomic_DNA"/>
</dbReference>
<accession>A0A0M8ZVS4</accession>
<name>A0A0M8ZVS4_9HYME</name>
<keyword evidence="2" id="KW-1185">Reference proteome</keyword>
<organism evidence="1 2">
    <name type="scientific">Melipona quadrifasciata</name>
    <dbReference type="NCBI Taxonomy" id="166423"/>
    <lineage>
        <taxon>Eukaryota</taxon>
        <taxon>Metazoa</taxon>
        <taxon>Ecdysozoa</taxon>
        <taxon>Arthropoda</taxon>
        <taxon>Hexapoda</taxon>
        <taxon>Insecta</taxon>
        <taxon>Pterygota</taxon>
        <taxon>Neoptera</taxon>
        <taxon>Endopterygota</taxon>
        <taxon>Hymenoptera</taxon>
        <taxon>Apocrita</taxon>
        <taxon>Aculeata</taxon>
        <taxon>Apoidea</taxon>
        <taxon>Anthophila</taxon>
        <taxon>Apidae</taxon>
        <taxon>Melipona</taxon>
    </lineage>
</organism>
<reference evidence="1 2" key="1">
    <citation type="submission" date="2015-07" db="EMBL/GenBank/DDBJ databases">
        <title>The genome of Melipona quadrifasciata.</title>
        <authorList>
            <person name="Pan H."/>
            <person name="Kapheim K."/>
        </authorList>
    </citation>
    <scope>NUCLEOTIDE SEQUENCE [LARGE SCALE GENOMIC DNA]</scope>
    <source>
        <strain evidence="1">0111107301</strain>
        <tissue evidence="1">Whole body</tissue>
    </source>
</reference>
<proteinExistence type="predicted"/>
<sequence>MANTLPRSFLPKLTVKFEDLTAINQTRAMHGSMIALNLNDGHTLERYKFLYIIVALFNTKPEQRVRAACLDEFHNSDSAFQTFFERIQKCKTLNVVAVEREFQKEKQIHLLVRLFPIIVDIIAKTRLSKHIPVLQHESFEIWYTNLVFKATQQFCVPLGLRLFHCHHRETRAVRKSSRIGVATPTSHGRPQLFYST</sequence>
<evidence type="ECO:0000313" key="2">
    <source>
        <dbReference type="Proteomes" id="UP000053105"/>
    </source>
</evidence>
<protein>
    <submittedName>
        <fullName evidence="1">Uncharacterized protein</fullName>
    </submittedName>
</protein>
<evidence type="ECO:0000313" key="1">
    <source>
        <dbReference type="EMBL" id="KOX72135.1"/>
    </source>
</evidence>
<gene>
    <name evidence="1" type="ORF">WN51_00996</name>
</gene>
<dbReference type="Proteomes" id="UP000053105">
    <property type="component" value="Unassembled WGS sequence"/>
</dbReference>
<dbReference type="AlphaFoldDB" id="A0A0M8ZVS4"/>